<keyword evidence="1" id="KW-0548">Nucleotidyltransferase</keyword>
<name>A0A7V7U1A2_9HYPH</name>
<keyword evidence="1" id="KW-0808">Transferase</keyword>
<comment type="caution">
    <text evidence="1">The sequence shown here is derived from an EMBL/GenBank/DDBJ whole genome shotgun (WGS) entry which is preliminary data.</text>
</comment>
<dbReference type="GO" id="GO:0009360">
    <property type="term" value="C:DNA polymerase III complex"/>
    <property type="evidence" value="ECO:0007669"/>
    <property type="project" value="TreeGrafter"/>
</dbReference>
<dbReference type="EC" id="2.7.7.7" evidence="1"/>
<dbReference type="NCBIfam" id="NF005677">
    <property type="entry name" value="PRK07471.1"/>
    <property type="match status" value="1"/>
</dbReference>
<dbReference type="InterPro" id="IPR027417">
    <property type="entry name" value="P-loop_NTPase"/>
</dbReference>
<dbReference type="PANTHER" id="PTHR11669:SF8">
    <property type="entry name" value="DNA POLYMERASE III SUBUNIT DELTA"/>
    <property type="match status" value="1"/>
</dbReference>
<dbReference type="Gene3D" id="3.40.50.300">
    <property type="entry name" value="P-loop containing nucleotide triphosphate hydrolases"/>
    <property type="match status" value="1"/>
</dbReference>
<organism evidence="1 2">
    <name type="scientific">Plantimonas leprariae</name>
    <dbReference type="NCBI Taxonomy" id="2615207"/>
    <lineage>
        <taxon>Bacteria</taxon>
        <taxon>Pseudomonadati</taxon>
        <taxon>Pseudomonadota</taxon>
        <taxon>Alphaproteobacteria</taxon>
        <taxon>Hyphomicrobiales</taxon>
        <taxon>Aurantimonadaceae</taxon>
        <taxon>Plantimonas</taxon>
    </lineage>
</organism>
<dbReference type="PANTHER" id="PTHR11669">
    <property type="entry name" value="REPLICATION FACTOR C / DNA POLYMERASE III GAMMA-TAU SUBUNIT"/>
    <property type="match status" value="1"/>
</dbReference>
<dbReference type="EMBL" id="VZDO01000002">
    <property type="protein sequence ID" value="KAB0681752.1"/>
    <property type="molecule type" value="Genomic_DNA"/>
</dbReference>
<sequence>MMPTLVGLEQHDTLPGIPSPAETPRVLGHGEAVAQFRQAWQSDRLHHAWLMQGPRGSGKATLAFAFARELLAAQGGDAAAADLARQVASGSHPNLVHIVRPPADRGGFRTQITVDEVRKLNRFFQTTSGSRQWRVAIVDPVDDMNRNAANALLKMLEEPPARCLFLIVNHLPGRLLPTIRSRCRVIRLEPLCLDVAVDVLESLEIGVTRDELRAAAQRSNGSVRDAIQLLSSGGLETEKRLDSLLGTREPEWHGIQALADELTQKDRETAFELAVSSLFSRLAAESERASAAGDLPRAESLAALWQNEAERFREGLLYNLDRRQLLLTHFAKRFAADRSPEAH</sequence>
<evidence type="ECO:0000313" key="2">
    <source>
        <dbReference type="Proteomes" id="UP000432089"/>
    </source>
</evidence>
<dbReference type="Pfam" id="PF13177">
    <property type="entry name" value="DNA_pol3_delta2"/>
    <property type="match status" value="1"/>
</dbReference>
<proteinExistence type="predicted"/>
<protein>
    <submittedName>
        <fullName evidence="1">DNA polymerase III subunit delta</fullName>
        <ecNumber evidence="1">2.7.7.7</ecNumber>
    </submittedName>
</protein>
<dbReference type="GO" id="GO:0003887">
    <property type="term" value="F:DNA-directed DNA polymerase activity"/>
    <property type="evidence" value="ECO:0007669"/>
    <property type="project" value="UniProtKB-EC"/>
</dbReference>
<dbReference type="SUPFAM" id="SSF52540">
    <property type="entry name" value="P-loop containing nucleoside triphosphate hydrolases"/>
    <property type="match status" value="1"/>
</dbReference>
<dbReference type="Proteomes" id="UP000432089">
    <property type="component" value="Unassembled WGS sequence"/>
</dbReference>
<dbReference type="InterPro" id="IPR050238">
    <property type="entry name" value="DNA_Rep/Repair_Clamp_Loader"/>
</dbReference>
<evidence type="ECO:0000313" key="1">
    <source>
        <dbReference type="EMBL" id="KAB0681752.1"/>
    </source>
</evidence>
<gene>
    <name evidence="1" type="ORF">F6X38_02705</name>
</gene>
<dbReference type="AlphaFoldDB" id="A0A7V7U1A2"/>
<keyword evidence="2" id="KW-1185">Reference proteome</keyword>
<dbReference type="GO" id="GO:0006261">
    <property type="term" value="P:DNA-templated DNA replication"/>
    <property type="evidence" value="ECO:0007669"/>
    <property type="project" value="TreeGrafter"/>
</dbReference>
<dbReference type="NCBIfam" id="NF006586">
    <property type="entry name" value="PRK09112.1"/>
    <property type="match status" value="1"/>
</dbReference>
<accession>A0A7V7U1A2</accession>
<reference evidence="1 2" key="1">
    <citation type="submission" date="2019-09" db="EMBL/GenBank/DDBJ databases">
        <title>YIM 132180 draft genome.</title>
        <authorList>
            <person name="Zhang K."/>
        </authorList>
    </citation>
    <scope>NUCLEOTIDE SEQUENCE [LARGE SCALE GENOMIC DNA]</scope>
    <source>
        <strain evidence="1 2">YIM 132180</strain>
    </source>
</reference>